<dbReference type="Proteomes" id="UP000309997">
    <property type="component" value="Unassembled WGS sequence"/>
</dbReference>
<protein>
    <submittedName>
        <fullName evidence="1">Uncharacterized protein</fullName>
    </submittedName>
</protein>
<evidence type="ECO:0000313" key="1">
    <source>
        <dbReference type="EMBL" id="KAL3571030.1"/>
    </source>
</evidence>
<sequence>MDGTAAGPSFRREPGTRMQRKGENLGCFSSLWLSVAFEQFPVFYIVLFLTASMKVVVVSSSVYWSWPSCMSSTLINDDGDVMLVPNGVLYPDITMSLVLPFCCSILELLLSSRRDTFFARNRKC</sequence>
<dbReference type="EMBL" id="RCHU02000015">
    <property type="protein sequence ID" value="KAL3571030.1"/>
    <property type="molecule type" value="Genomic_DNA"/>
</dbReference>
<organism evidence="1 2">
    <name type="scientific">Populus alba</name>
    <name type="common">White poplar</name>
    <dbReference type="NCBI Taxonomy" id="43335"/>
    <lineage>
        <taxon>Eukaryota</taxon>
        <taxon>Viridiplantae</taxon>
        <taxon>Streptophyta</taxon>
        <taxon>Embryophyta</taxon>
        <taxon>Tracheophyta</taxon>
        <taxon>Spermatophyta</taxon>
        <taxon>Magnoliopsida</taxon>
        <taxon>eudicotyledons</taxon>
        <taxon>Gunneridae</taxon>
        <taxon>Pentapetalae</taxon>
        <taxon>rosids</taxon>
        <taxon>fabids</taxon>
        <taxon>Malpighiales</taxon>
        <taxon>Salicaceae</taxon>
        <taxon>Saliceae</taxon>
        <taxon>Populus</taxon>
    </lineage>
</organism>
<keyword evidence="2" id="KW-1185">Reference proteome</keyword>
<proteinExistence type="predicted"/>
<reference evidence="1 2" key="1">
    <citation type="journal article" date="2024" name="Plant Biotechnol. J.">
        <title>Genome and CRISPR/Cas9 system of a widespread forest tree (Populus alba) in the world.</title>
        <authorList>
            <person name="Liu Y.J."/>
            <person name="Jiang P.F."/>
            <person name="Han X.M."/>
            <person name="Li X.Y."/>
            <person name="Wang H.M."/>
            <person name="Wang Y.J."/>
            <person name="Wang X.X."/>
            <person name="Zeng Q.Y."/>
        </authorList>
    </citation>
    <scope>NUCLEOTIDE SEQUENCE [LARGE SCALE GENOMIC DNA]</scope>
    <source>
        <strain evidence="2">cv. PAL-ZL1</strain>
    </source>
</reference>
<gene>
    <name evidence="1" type="ORF">D5086_028279</name>
</gene>
<evidence type="ECO:0000313" key="2">
    <source>
        <dbReference type="Proteomes" id="UP000309997"/>
    </source>
</evidence>
<accession>A0ACC4AXQ8</accession>
<comment type="caution">
    <text evidence="1">The sequence shown here is derived from an EMBL/GenBank/DDBJ whole genome shotgun (WGS) entry which is preliminary data.</text>
</comment>
<name>A0ACC4AXQ8_POPAL</name>